<feature type="region of interest" description="Disordered" evidence="1">
    <location>
        <begin position="549"/>
        <end position="580"/>
    </location>
</feature>
<feature type="compositionally biased region" description="Polar residues" evidence="1">
    <location>
        <begin position="549"/>
        <end position="562"/>
    </location>
</feature>
<comment type="caution">
    <text evidence="2">The sequence shown here is derived from an EMBL/GenBank/DDBJ whole genome shotgun (WGS) entry which is preliminary data.</text>
</comment>
<sequence length="580" mass="62912">MITPILHFPAPPLPAPLRLLKAPSNLALNTSRDGASTTSLGNLFLCLTTLIFRAITPCSITTCPCKKSLSSFLVGLLQVLEGCYKVSPEPSLLQAEQPQLSHPVFTGEVLQPSDHLRGPPLDSLQQLHVLLMLGAPELNAVVQLGSHESGVEGQNHLPRPAGHTSFDAAQDTVGFLGCKRQLPAHGELLINQHPRVLLLRAALSPFSIQPVFVLGIALTHVQDLALGLVELHEVCTGPPLKPVKVSLDSIPSLQCVDHTTQLGVVGKLAEVAINPTVHVTDKDVKQRRSQHRLLRNATRHRFPLGHQAVDHNSSSATIQPIPYSPSGPSIKSMSPNLETRMSCRTVSNPLHKSSHWKQISLPLETLNSLLCEQPDKKPGKGPLVGQQEVSWDKRSKLRNASPGSLSMCSFGSLRLGQSQHKNVLRDDTEAAIQNKLPPIICLAAPFASSHSMKNAKQLPAPLLKVTSLINNSHLPQLTGWCVDLNSHQEACKNLPPYACYENQGKFIPMYTLPQIICLGKKGINFNRKDNNLSLLQTFGTSFDMKNITGNNSMGDTISANHRNSPTPPTPVHPNTVSQPG</sequence>
<gene>
    <name evidence="2" type="ORF">QYF61_002067</name>
</gene>
<evidence type="ECO:0000256" key="1">
    <source>
        <dbReference type="SAM" id="MobiDB-lite"/>
    </source>
</evidence>
<accession>A0AAN7SF60</accession>
<reference evidence="2 3" key="1">
    <citation type="journal article" date="2023" name="J. Hered.">
        <title>Chromosome-level genome of the wood stork (Mycteria americana) provides insight into avian chromosome evolution.</title>
        <authorList>
            <person name="Flamio R. Jr."/>
            <person name="Ramstad K.M."/>
        </authorList>
    </citation>
    <scope>NUCLEOTIDE SEQUENCE [LARGE SCALE GENOMIC DNA]</scope>
    <source>
        <strain evidence="2">JAX WOST 10</strain>
    </source>
</reference>
<dbReference type="AlphaFoldDB" id="A0AAN7SF60"/>
<dbReference type="Proteomes" id="UP001333110">
    <property type="component" value="Unassembled WGS sequence"/>
</dbReference>
<organism evidence="2 3">
    <name type="scientific">Mycteria americana</name>
    <name type="common">Wood stork</name>
    <dbReference type="NCBI Taxonomy" id="33587"/>
    <lineage>
        <taxon>Eukaryota</taxon>
        <taxon>Metazoa</taxon>
        <taxon>Chordata</taxon>
        <taxon>Craniata</taxon>
        <taxon>Vertebrata</taxon>
        <taxon>Euteleostomi</taxon>
        <taxon>Archelosauria</taxon>
        <taxon>Archosauria</taxon>
        <taxon>Dinosauria</taxon>
        <taxon>Saurischia</taxon>
        <taxon>Theropoda</taxon>
        <taxon>Coelurosauria</taxon>
        <taxon>Aves</taxon>
        <taxon>Neognathae</taxon>
        <taxon>Neoaves</taxon>
        <taxon>Aequornithes</taxon>
        <taxon>Ciconiiformes</taxon>
        <taxon>Ciconiidae</taxon>
        <taxon>Mycteria</taxon>
    </lineage>
</organism>
<proteinExistence type="predicted"/>
<evidence type="ECO:0000313" key="2">
    <source>
        <dbReference type="EMBL" id="KAK4825708.1"/>
    </source>
</evidence>
<dbReference type="EMBL" id="JAUNZN010000002">
    <property type="protein sequence ID" value="KAK4825708.1"/>
    <property type="molecule type" value="Genomic_DNA"/>
</dbReference>
<protein>
    <submittedName>
        <fullName evidence="2">Uncharacterized protein</fullName>
    </submittedName>
</protein>
<name>A0AAN7SF60_MYCAM</name>
<evidence type="ECO:0000313" key="3">
    <source>
        <dbReference type="Proteomes" id="UP001333110"/>
    </source>
</evidence>
<keyword evidence="3" id="KW-1185">Reference proteome</keyword>